<dbReference type="AlphaFoldDB" id="A0A2W5MRM0"/>
<name>A0A2W5MRM0_9BACT</name>
<dbReference type="EMBL" id="QFQB01000126">
    <property type="protein sequence ID" value="PZQ43846.1"/>
    <property type="molecule type" value="Genomic_DNA"/>
</dbReference>
<evidence type="ECO:0000256" key="1">
    <source>
        <dbReference type="SAM" id="MobiDB-lite"/>
    </source>
</evidence>
<feature type="compositionally biased region" description="Low complexity" evidence="1">
    <location>
        <begin position="484"/>
        <end position="496"/>
    </location>
</feature>
<evidence type="ECO:0000313" key="2">
    <source>
        <dbReference type="EMBL" id="PZQ43846.1"/>
    </source>
</evidence>
<dbReference type="Proteomes" id="UP000249417">
    <property type="component" value="Unassembled WGS sequence"/>
</dbReference>
<feature type="compositionally biased region" description="Basic and acidic residues" evidence="1">
    <location>
        <begin position="508"/>
        <end position="528"/>
    </location>
</feature>
<feature type="compositionally biased region" description="Low complexity" evidence="1">
    <location>
        <begin position="467"/>
        <end position="476"/>
    </location>
</feature>
<sequence>MPIKRDILQDVCNLVTGQVKDLYPDLALSFIPHEAGQFHEVVDASEHGLDRHPAAKIAQSILDKNNNRELSSFLGMAIHSEVKWLGLASKESMLALFNINTDEFDNAKDLRRAIYHLAWHAIDLVEIRQRPEYAAKFRSGPMIPKRSPMNLARLNLQADVFSAILCGLQGEDNALDVLAQNRAADSIMPVHARRAEDYPFVIALESAKYAYDQILALKPQRAKFLFYARQLATEVGKTFDDGSIRNWWGFSEPAQDMAWRNLPPEVILGSAVNTSEDPFVRATGHLVADITGIGPTATSKLGNIHNAYIKSEHNSLLHREMVEKAFEEAIARGVSEESGQPLIAAANAQNEFLAEGNILGWCAHALQAAARAFDSAILSGASPLQAARLEFEGTKDTTSWDMLKKVGDSIIEQKRKGLATTLGSIAEICHNNHPALAPILGSIRMTMKDPDFIKRLEAANDFAVRGPSAAPSASPAPKAPTPSAPAYSAPAFSAPGLGLGGGSSHHHAMMEQMRREKMLKDSGEKTDK</sequence>
<protein>
    <submittedName>
        <fullName evidence="2">Uncharacterized protein</fullName>
    </submittedName>
</protein>
<gene>
    <name evidence="2" type="ORF">DI551_11315</name>
</gene>
<comment type="caution">
    <text evidence="2">The sequence shown here is derived from an EMBL/GenBank/DDBJ whole genome shotgun (WGS) entry which is preliminary data.</text>
</comment>
<accession>A0A2W5MRM0</accession>
<feature type="region of interest" description="Disordered" evidence="1">
    <location>
        <begin position="465"/>
        <end position="528"/>
    </location>
</feature>
<proteinExistence type="predicted"/>
<organism evidence="2 3">
    <name type="scientific">Micavibrio aeruginosavorus</name>
    <dbReference type="NCBI Taxonomy" id="349221"/>
    <lineage>
        <taxon>Bacteria</taxon>
        <taxon>Pseudomonadati</taxon>
        <taxon>Bdellovibrionota</taxon>
        <taxon>Bdellovibrionia</taxon>
        <taxon>Bdellovibrionales</taxon>
        <taxon>Pseudobdellovibrionaceae</taxon>
        <taxon>Micavibrio</taxon>
    </lineage>
</organism>
<evidence type="ECO:0000313" key="3">
    <source>
        <dbReference type="Proteomes" id="UP000249417"/>
    </source>
</evidence>
<reference evidence="2 3" key="1">
    <citation type="submission" date="2017-08" db="EMBL/GenBank/DDBJ databases">
        <title>Infants hospitalized years apart are colonized by the same room-sourced microbial strains.</title>
        <authorList>
            <person name="Brooks B."/>
            <person name="Olm M.R."/>
            <person name="Firek B.A."/>
            <person name="Baker R."/>
            <person name="Thomas B.C."/>
            <person name="Morowitz M.J."/>
            <person name="Banfield J.F."/>
        </authorList>
    </citation>
    <scope>NUCLEOTIDE SEQUENCE [LARGE SCALE GENOMIC DNA]</scope>
    <source>
        <strain evidence="2">S2_005_002_R2_29</strain>
    </source>
</reference>